<dbReference type="AlphaFoldDB" id="A0A557S837"/>
<dbReference type="EMBL" id="VMNH01000013">
    <property type="protein sequence ID" value="TVO73589.1"/>
    <property type="molecule type" value="Genomic_DNA"/>
</dbReference>
<dbReference type="SUPFAM" id="SSF51126">
    <property type="entry name" value="Pectin lyase-like"/>
    <property type="match status" value="1"/>
</dbReference>
<sequence>MPILLIIFFLLFPYDFAFSGVDHLAADYRPLRGKNIDDCASKLKSRSGGWCEIRHSDLYPSISSVWPKNIDNKTRMITGPSSILHAWNSAAFDASRYKLFFMSGGHADYGGNEVYEFDLKNGSWSRITEPSPLDYLFISRDYDADKKKPWRRLCWIPNINTVPASTHTYDGLIFSDITQTIFLYVMGAANGSCIEDQSDKFKSDPLVLGTTADTIGWYEFNPSNKITQNNLPPLSWRKVLTFEQLKSKAIHQGYPVSTLLNNGSIVFGSRYKTVKYNPENISQRSFSPFSAQADWGDGTKIYDSYRNIVWSLHNKALLAFDGDRGSFLYKLSADSPHGKSLAVAKDKRLYAWDGTSSISVIDPDGDRQWKTLEWSINGPPTGDGRVYGKWVYLDKEDLFVGLSTHKTGVWVYKHPENPTYTQYSNINPQDLVNKSKPGDKVTIPPGTYRHGIFVNKSLHLGLNGVIFRGTVNKKSIINISCDNCNVLIDDFVGDGAVANCQWGNCAGIKAEGNNFNLTLKNARISKTVMGVLTDNRGGQVILEDSIIEDTGIGGGSSTLGHGFYAGDIDKVIVKNSIVRRSFGKGHIFKSRASDTLIENSVLAGLDGRHSRIIDFPCGGKLTIRNSVLQQGKQTDNIDLISVGTEPQNCGGGVHSSDISIKNSWLIFDREESADEPSADYGFNRIFTWRAPVSHFDVSQNRIIESTGRMRFDGEDHIPDMSRQNQMFQSRKDAGLGPVEIPYKGIIQKPLL</sequence>
<gene>
    <name evidence="1" type="ORF">FHP88_12025</name>
</gene>
<organism evidence="1 2">
    <name type="scientific">Sedimenticola selenatireducens</name>
    <dbReference type="NCBI Taxonomy" id="191960"/>
    <lineage>
        <taxon>Bacteria</taxon>
        <taxon>Pseudomonadati</taxon>
        <taxon>Pseudomonadota</taxon>
        <taxon>Gammaproteobacteria</taxon>
        <taxon>Chromatiales</taxon>
        <taxon>Sedimenticolaceae</taxon>
        <taxon>Sedimenticola</taxon>
    </lineage>
</organism>
<keyword evidence="2" id="KW-1185">Reference proteome</keyword>
<name>A0A557S837_9GAMM</name>
<dbReference type="OrthoDB" id="7055135at2"/>
<dbReference type="Gene3D" id="2.160.20.10">
    <property type="entry name" value="Single-stranded right-handed beta-helix, Pectin lyase-like"/>
    <property type="match status" value="1"/>
</dbReference>
<evidence type="ECO:0000313" key="1">
    <source>
        <dbReference type="EMBL" id="TVO73589.1"/>
    </source>
</evidence>
<protein>
    <recommendedName>
        <fullName evidence="3">Right handed beta helix domain-containing protein</fullName>
    </recommendedName>
</protein>
<evidence type="ECO:0008006" key="3">
    <source>
        <dbReference type="Google" id="ProtNLM"/>
    </source>
</evidence>
<evidence type="ECO:0000313" key="2">
    <source>
        <dbReference type="Proteomes" id="UP000316649"/>
    </source>
</evidence>
<dbReference type="Proteomes" id="UP000316649">
    <property type="component" value="Unassembled WGS sequence"/>
</dbReference>
<dbReference type="RefSeq" id="WP_144359310.1">
    <property type="nucleotide sequence ID" value="NZ_VMNH01000013.1"/>
</dbReference>
<proteinExistence type="predicted"/>
<comment type="caution">
    <text evidence="1">The sequence shown here is derived from an EMBL/GenBank/DDBJ whole genome shotgun (WGS) entry which is preliminary data.</text>
</comment>
<dbReference type="InterPro" id="IPR011050">
    <property type="entry name" value="Pectin_lyase_fold/virulence"/>
</dbReference>
<reference evidence="1 2" key="1">
    <citation type="submission" date="2019-07" db="EMBL/GenBank/DDBJ databases">
        <title>The pathways for chlorine oxyanion respiration interact through the shared metabolite chlorate.</title>
        <authorList>
            <person name="Barnum T.P."/>
            <person name="Cheng Y."/>
            <person name="Hill K.A."/>
            <person name="Lucas L.N."/>
            <person name="Carlson H.K."/>
            <person name="Coates J.D."/>
        </authorList>
    </citation>
    <scope>NUCLEOTIDE SEQUENCE [LARGE SCALE GENOMIC DNA]</scope>
    <source>
        <strain evidence="1 2">BK-1</strain>
    </source>
</reference>
<dbReference type="InterPro" id="IPR012334">
    <property type="entry name" value="Pectin_lyas_fold"/>
</dbReference>
<accession>A0A557S837</accession>
<dbReference type="SUPFAM" id="SSF101898">
    <property type="entry name" value="NHL repeat"/>
    <property type="match status" value="1"/>
</dbReference>